<comment type="caution">
    <text evidence="1">The sequence shown here is derived from an EMBL/GenBank/DDBJ whole genome shotgun (WGS) entry which is preliminary data.</text>
</comment>
<reference evidence="1" key="1">
    <citation type="submission" date="2020-08" db="EMBL/GenBank/DDBJ databases">
        <title>Multicomponent nature underlies the extraordinary mechanical properties of spider dragline silk.</title>
        <authorList>
            <person name="Kono N."/>
            <person name="Nakamura H."/>
            <person name="Mori M."/>
            <person name="Yoshida Y."/>
            <person name="Ohtoshi R."/>
            <person name="Malay A.D."/>
            <person name="Moran D.A.P."/>
            <person name="Tomita M."/>
            <person name="Numata K."/>
            <person name="Arakawa K."/>
        </authorList>
    </citation>
    <scope>NUCLEOTIDE SEQUENCE</scope>
</reference>
<evidence type="ECO:0000313" key="2">
    <source>
        <dbReference type="Proteomes" id="UP000886998"/>
    </source>
</evidence>
<dbReference type="Proteomes" id="UP000886998">
    <property type="component" value="Unassembled WGS sequence"/>
</dbReference>
<dbReference type="EMBL" id="BMAV01008386">
    <property type="protein sequence ID" value="GFY51932.1"/>
    <property type="molecule type" value="Genomic_DNA"/>
</dbReference>
<evidence type="ECO:0000313" key="1">
    <source>
        <dbReference type="EMBL" id="GFY51932.1"/>
    </source>
</evidence>
<accession>A0A8X7C311</accession>
<name>A0A8X7C311_9ARAC</name>
<dbReference type="AlphaFoldDB" id="A0A8X7C311"/>
<protein>
    <submittedName>
        <fullName evidence="1">Uncharacterized protein</fullName>
    </submittedName>
</protein>
<sequence>MDSLDWSGFPMAALDGPGLDSVLWSSFFLRDRMTQRMVLKSQSDPNESSQGCQVLTTCGTDYSTRKDKYRPKRPIPVQQKD</sequence>
<keyword evidence="2" id="KW-1185">Reference proteome</keyword>
<gene>
    <name evidence="1" type="ORF">TNIN_262101</name>
</gene>
<proteinExistence type="predicted"/>
<organism evidence="1 2">
    <name type="scientific">Trichonephila inaurata madagascariensis</name>
    <dbReference type="NCBI Taxonomy" id="2747483"/>
    <lineage>
        <taxon>Eukaryota</taxon>
        <taxon>Metazoa</taxon>
        <taxon>Ecdysozoa</taxon>
        <taxon>Arthropoda</taxon>
        <taxon>Chelicerata</taxon>
        <taxon>Arachnida</taxon>
        <taxon>Araneae</taxon>
        <taxon>Araneomorphae</taxon>
        <taxon>Entelegynae</taxon>
        <taxon>Araneoidea</taxon>
        <taxon>Nephilidae</taxon>
        <taxon>Trichonephila</taxon>
        <taxon>Trichonephila inaurata</taxon>
    </lineage>
</organism>